<dbReference type="InterPro" id="IPR014757">
    <property type="entry name" value="Tscrpt_reg_IclR_C"/>
</dbReference>
<dbReference type="PANTHER" id="PTHR30136">
    <property type="entry name" value="HELIX-TURN-HELIX TRANSCRIPTIONAL REGULATOR, ICLR FAMILY"/>
    <property type="match status" value="1"/>
</dbReference>
<dbReference type="SUPFAM" id="SSF55781">
    <property type="entry name" value="GAF domain-like"/>
    <property type="match status" value="1"/>
</dbReference>
<evidence type="ECO:0000313" key="7">
    <source>
        <dbReference type="EMBL" id="EID55030.1"/>
    </source>
</evidence>
<dbReference type="InterPro" id="IPR029016">
    <property type="entry name" value="GAF-like_dom_sf"/>
</dbReference>
<dbReference type="SMART" id="SM00346">
    <property type="entry name" value="HTH_ICLR"/>
    <property type="match status" value="1"/>
</dbReference>
<evidence type="ECO:0000256" key="2">
    <source>
        <dbReference type="ARBA" id="ARBA00023125"/>
    </source>
</evidence>
<evidence type="ECO:0000256" key="1">
    <source>
        <dbReference type="ARBA" id="ARBA00023015"/>
    </source>
</evidence>
<feature type="domain" description="IclR-ED" evidence="6">
    <location>
        <begin position="84"/>
        <end position="264"/>
    </location>
</feature>
<dbReference type="InterPro" id="IPR050707">
    <property type="entry name" value="HTH_MetabolicPath_Reg"/>
</dbReference>
<dbReference type="PROSITE" id="PS51077">
    <property type="entry name" value="HTH_ICLR"/>
    <property type="match status" value="1"/>
</dbReference>
<evidence type="ECO:0000259" key="6">
    <source>
        <dbReference type="PROSITE" id="PS51078"/>
    </source>
</evidence>
<evidence type="ECO:0000256" key="3">
    <source>
        <dbReference type="ARBA" id="ARBA00023163"/>
    </source>
</evidence>
<keyword evidence="2" id="KW-0238">DNA-binding</keyword>
<dbReference type="Gene3D" id="3.30.450.40">
    <property type="match status" value="1"/>
</dbReference>
<organism evidence="7 8">
    <name type="scientific">Saccharomonospora xinjiangensis XJ-54</name>
    <dbReference type="NCBI Taxonomy" id="882086"/>
    <lineage>
        <taxon>Bacteria</taxon>
        <taxon>Bacillati</taxon>
        <taxon>Actinomycetota</taxon>
        <taxon>Actinomycetes</taxon>
        <taxon>Pseudonocardiales</taxon>
        <taxon>Pseudonocardiaceae</taxon>
        <taxon>Saccharomonospora</taxon>
    </lineage>
</organism>
<dbReference type="SUPFAM" id="SSF46785">
    <property type="entry name" value="Winged helix' DNA-binding domain"/>
    <property type="match status" value="1"/>
</dbReference>
<feature type="domain" description="HTH iclR-type" evidence="5">
    <location>
        <begin position="22"/>
        <end position="83"/>
    </location>
</feature>
<dbReference type="InterPro" id="IPR036390">
    <property type="entry name" value="WH_DNA-bd_sf"/>
</dbReference>
<dbReference type="GO" id="GO:0003700">
    <property type="term" value="F:DNA-binding transcription factor activity"/>
    <property type="evidence" value="ECO:0007669"/>
    <property type="project" value="TreeGrafter"/>
</dbReference>
<dbReference type="Gene3D" id="1.10.10.10">
    <property type="entry name" value="Winged helix-like DNA-binding domain superfamily/Winged helix DNA-binding domain"/>
    <property type="match status" value="1"/>
</dbReference>
<reference evidence="7 8" key="1">
    <citation type="submission" date="2012-01" db="EMBL/GenBank/DDBJ databases">
        <title>Improved High-Quality Draft sequence of Saccharomonospora xinjiangensis XJ-54.</title>
        <authorList>
            <consortium name="US DOE Joint Genome Institute"/>
            <person name="Lucas S."/>
            <person name="Han J."/>
            <person name="Lapidus A."/>
            <person name="Cheng J.-F."/>
            <person name="Goodwin L."/>
            <person name="Pitluck S."/>
            <person name="Peters L."/>
            <person name="Mikhailova N."/>
            <person name="Teshima H."/>
            <person name="Detter J.C."/>
            <person name="Han C."/>
            <person name="Tapia R."/>
            <person name="Land M."/>
            <person name="Hauser L."/>
            <person name="Kyrpides N."/>
            <person name="Ivanova N."/>
            <person name="Pagani I."/>
            <person name="Brambilla E.-M."/>
            <person name="Klenk H.-P."/>
            <person name="Woyke T."/>
        </authorList>
    </citation>
    <scope>NUCLEOTIDE SEQUENCE [LARGE SCALE GENOMIC DNA]</scope>
    <source>
        <strain evidence="7 8">XJ-54</strain>
    </source>
</reference>
<dbReference type="STRING" id="882086.SacxiDRAFT_2812"/>
<sequence>MSPTEGLRESMNTHNGDKQRERSPVSRALQICAALADADEPLRLVDIAERTGFLASTASRTLNELAAGGWVHRDGKGRYFFGPALVKLAHATRLRHESFAELARPAIQDLADRTGLMTNVQTLEAEGSRVLAVARARRYAVVHDFNGELVPAHRAAGGVVQVAALPPARQQSYLDQARRDGGREACEEFARQLEQAARMGTATLAGKVESLLTATAAPVLTPDGQCHGAIAIVGLAHEFVGATLEEGTHAVREAAAAVSRTLSSSGTKPVAADG</sequence>
<name>I0V4H7_9PSEU</name>
<keyword evidence="1" id="KW-0805">Transcription regulation</keyword>
<feature type="region of interest" description="Disordered" evidence="4">
    <location>
        <begin position="1"/>
        <end position="24"/>
    </location>
</feature>
<dbReference type="OrthoDB" id="6811967at2"/>
<dbReference type="EMBL" id="JH636049">
    <property type="protein sequence ID" value="EID55030.1"/>
    <property type="molecule type" value="Genomic_DNA"/>
</dbReference>
<keyword evidence="3" id="KW-0804">Transcription</keyword>
<dbReference type="PROSITE" id="PS51078">
    <property type="entry name" value="ICLR_ED"/>
    <property type="match status" value="1"/>
</dbReference>
<gene>
    <name evidence="7" type="ORF">SacxiDRAFT_2812</name>
</gene>
<keyword evidence="8" id="KW-1185">Reference proteome</keyword>
<dbReference type="RefSeq" id="WP_006239175.1">
    <property type="nucleotide sequence ID" value="NZ_JH636049.1"/>
</dbReference>
<dbReference type="Pfam" id="PF01614">
    <property type="entry name" value="IclR_C"/>
    <property type="match status" value="1"/>
</dbReference>
<evidence type="ECO:0000313" key="8">
    <source>
        <dbReference type="Proteomes" id="UP000004691"/>
    </source>
</evidence>
<dbReference type="Proteomes" id="UP000004691">
    <property type="component" value="Unassembled WGS sequence"/>
</dbReference>
<dbReference type="PANTHER" id="PTHR30136:SF24">
    <property type="entry name" value="HTH-TYPE TRANSCRIPTIONAL REPRESSOR ALLR"/>
    <property type="match status" value="1"/>
</dbReference>
<evidence type="ECO:0000259" key="5">
    <source>
        <dbReference type="PROSITE" id="PS51077"/>
    </source>
</evidence>
<dbReference type="eggNOG" id="COG1414">
    <property type="taxonomic scope" value="Bacteria"/>
</dbReference>
<dbReference type="HOGENOM" id="CLU_1015214_0_0_11"/>
<protein>
    <submittedName>
        <fullName evidence="7">Transcriptional regulator</fullName>
    </submittedName>
</protein>
<evidence type="ECO:0000256" key="4">
    <source>
        <dbReference type="SAM" id="MobiDB-lite"/>
    </source>
</evidence>
<dbReference type="Pfam" id="PF09339">
    <property type="entry name" value="HTH_IclR"/>
    <property type="match status" value="1"/>
</dbReference>
<dbReference type="InterPro" id="IPR005471">
    <property type="entry name" value="Tscrpt_reg_IclR_N"/>
</dbReference>
<dbReference type="GO" id="GO:0045892">
    <property type="term" value="P:negative regulation of DNA-templated transcription"/>
    <property type="evidence" value="ECO:0007669"/>
    <property type="project" value="TreeGrafter"/>
</dbReference>
<accession>I0V4H7</accession>
<dbReference type="GO" id="GO:0003677">
    <property type="term" value="F:DNA binding"/>
    <property type="evidence" value="ECO:0007669"/>
    <property type="project" value="UniProtKB-KW"/>
</dbReference>
<dbReference type="InterPro" id="IPR036388">
    <property type="entry name" value="WH-like_DNA-bd_sf"/>
</dbReference>
<dbReference type="AlphaFoldDB" id="I0V4H7"/>
<feature type="compositionally biased region" description="Basic and acidic residues" evidence="4">
    <location>
        <begin position="15"/>
        <end position="24"/>
    </location>
</feature>
<proteinExistence type="predicted"/>